<gene>
    <name evidence="1" type="ORF">OLEA9_A026937</name>
</gene>
<keyword evidence="2" id="KW-1185">Reference proteome</keyword>
<organism evidence="1 2">
    <name type="scientific">Olea europaea subsp. europaea</name>
    <dbReference type="NCBI Taxonomy" id="158383"/>
    <lineage>
        <taxon>Eukaryota</taxon>
        <taxon>Viridiplantae</taxon>
        <taxon>Streptophyta</taxon>
        <taxon>Embryophyta</taxon>
        <taxon>Tracheophyta</taxon>
        <taxon>Spermatophyta</taxon>
        <taxon>Magnoliopsida</taxon>
        <taxon>eudicotyledons</taxon>
        <taxon>Gunneridae</taxon>
        <taxon>Pentapetalae</taxon>
        <taxon>asterids</taxon>
        <taxon>lamiids</taxon>
        <taxon>Lamiales</taxon>
        <taxon>Oleaceae</taxon>
        <taxon>Oleeae</taxon>
        <taxon>Olea</taxon>
    </lineage>
</organism>
<comment type="caution">
    <text evidence="1">The sequence shown here is derived from an EMBL/GenBank/DDBJ whole genome shotgun (WGS) entry which is preliminary data.</text>
</comment>
<evidence type="ECO:0000313" key="2">
    <source>
        <dbReference type="Proteomes" id="UP000594638"/>
    </source>
</evidence>
<dbReference type="Gramene" id="OE9A026937T1">
    <property type="protein sequence ID" value="OE9A026937C1"/>
    <property type="gene ID" value="OE9A026937"/>
</dbReference>
<name>A0A8S0S468_OLEEU</name>
<proteinExistence type="predicted"/>
<sequence length="83" mass="9258">MPIVVTTSGWRHLAEEESNATLCTHKIETAFLKTSPLPLVRIRGFVKKLGAANFRPPCSPNHNHRLLANTIFIRVASDNKCGY</sequence>
<protein>
    <submittedName>
        <fullName evidence="1">Uncharacterized protein</fullName>
    </submittedName>
</protein>
<accession>A0A8S0S468</accession>
<dbReference type="AlphaFoldDB" id="A0A8S0S468"/>
<reference evidence="1 2" key="1">
    <citation type="submission" date="2019-12" db="EMBL/GenBank/DDBJ databases">
        <authorList>
            <person name="Alioto T."/>
            <person name="Alioto T."/>
            <person name="Gomez Garrido J."/>
        </authorList>
    </citation>
    <scope>NUCLEOTIDE SEQUENCE [LARGE SCALE GENOMIC DNA]</scope>
</reference>
<evidence type="ECO:0000313" key="1">
    <source>
        <dbReference type="EMBL" id="CAA2986481.1"/>
    </source>
</evidence>
<dbReference type="EMBL" id="CACTIH010003863">
    <property type="protein sequence ID" value="CAA2986481.1"/>
    <property type="molecule type" value="Genomic_DNA"/>
</dbReference>
<dbReference type="Proteomes" id="UP000594638">
    <property type="component" value="Unassembled WGS sequence"/>
</dbReference>